<dbReference type="PANTHER" id="PTHR11552">
    <property type="entry name" value="GLUCOSE-METHANOL-CHOLINE GMC OXIDOREDUCTASE"/>
    <property type="match status" value="1"/>
</dbReference>
<evidence type="ECO:0000313" key="6">
    <source>
        <dbReference type="EMBL" id="KXT11800.1"/>
    </source>
</evidence>
<proteinExistence type="inferred from homology"/>
<evidence type="ECO:0000313" key="7">
    <source>
        <dbReference type="Proteomes" id="UP000073492"/>
    </source>
</evidence>
<evidence type="ECO:0000259" key="5">
    <source>
        <dbReference type="Pfam" id="PF05199"/>
    </source>
</evidence>
<dbReference type="InterPro" id="IPR036188">
    <property type="entry name" value="FAD/NAD-bd_sf"/>
</dbReference>
<name>A0A139IAP4_9PEZI</name>
<organism evidence="6 7">
    <name type="scientific">Pseudocercospora musae</name>
    <dbReference type="NCBI Taxonomy" id="113226"/>
    <lineage>
        <taxon>Eukaryota</taxon>
        <taxon>Fungi</taxon>
        <taxon>Dikarya</taxon>
        <taxon>Ascomycota</taxon>
        <taxon>Pezizomycotina</taxon>
        <taxon>Dothideomycetes</taxon>
        <taxon>Dothideomycetidae</taxon>
        <taxon>Mycosphaerellales</taxon>
        <taxon>Mycosphaerellaceae</taxon>
        <taxon>Pseudocercospora</taxon>
    </lineage>
</organism>
<dbReference type="Pfam" id="PF13450">
    <property type="entry name" value="NAD_binding_8"/>
    <property type="match status" value="1"/>
</dbReference>
<dbReference type="Proteomes" id="UP000073492">
    <property type="component" value="Unassembled WGS sequence"/>
</dbReference>
<keyword evidence="2" id="KW-0285">Flavoprotein</keyword>
<gene>
    <name evidence="6" type="ORF">AC579_8530</name>
</gene>
<dbReference type="Gene3D" id="3.50.50.60">
    <property type="entry name" value="FAD/NAD(P)-binding domain"/>
    <property type="match status" value="1"/>
</dbReference>
<feature type="signal peptide" evidence="3">
    <location>
        <begin position="1"/>
        <end position="18"/>
    </location>
</feature>
<dbReference type="InterPro" id="IPR000172">
    <property type="entry name" value="GMC_OxRdtase_N"/>
</dbReference>
<accession>A0A139IAP4</accession>
<dbReference type="InterPro" id="IPR012132">
    <property type="entry name" value="GMC_OxRdtase"/>
</dbReference>
<dbReference type="SUPFAM" id="SSF54373">
    <property type="entry name" value="FAD-linked reductases, C-terminal domain"/>
    <property type="match status" value="1"/>
</dbReference>
<keyword evidence="2" id="KW-0274">FAD</keyword>
<dbReference type="Pfam" id="PF05199">
    <property type="entry name" value="GMC_oxred_C"/>
    <property type="match status" value="1"/>
</dbReference>
<evidence type="ECO:0000256" key="3">
    <source>
        <dbReference type="SAM" id="SignalP"/>
    </source>
</evidence>
<comment type="caution">
    <text evidence="6">The sequence shown here is derived from an EMBL/GenBank/DDBJ whole genome shotgun (WGS) entry which is preliminary data.</text>
</comment>
<feature type="domain" description="Glucose-methanol-choline oxidoreductase N-terminal" evidence="4">
    <location>
        <begin position="95"/>
        <end position="358"/>
    </location>
</feature>
<dbReference type="STRING" id="113226.A0A139IAP4"/>
<dbReference type="EMBL" id="LFZO01000181">
    <property type="protein sequence ID" value="KXT11800.1"/>
    <property type="molecule type" value="Genomic_DNA"/>
</dbReference>
<comment type="cofactor">
    <cofactor evidence="2">
        <name>FAD</name>
        <dbReference type="ChEBI" id="CHEBI:57692"/>
    </cofactor>
</comment>
<dbReference type="OrthoDB" id="269227at2759"/>
<dbReference type="GO" id="GO:0016614">
    <property type="term" value="F:oxidoreductase activity, acting on CH-OH group of donors"/>
    <property type="evidence" value="ECO:0007669"/>
    <property type="project" value="InterPro"/>
</dbReference>
<evidence type="ECO:0008006" key="8">
    <source>
        <dbReference type="Google" id="ProtNLM"/>
    </source>
</evidence>
<comment type="similarity">
    <text evidence="1">Belongs to the GMC oxidoreductase family.</text>
</comment>
<evidence type="ECO:0000256" key="2">
    <source>
        <dbReference type="PIRSR" id="PIRSR000137-2"/>
    </source>
</evidence>
<protein>
    <recommendedName>
        <fullName evidence="8">Glucose-methanol-choline oxidoreductase N-terminal domain-containing protein</fullName>
    </recommendedName>
</protein>
<evidence type="ECO:0000256" key="1">
    <source>
        <dbReference type="ARBA" id="ARBA00010790"/>
    </source>
</evidence>
<dbReference type="InterPro" id="IPR007867">
    <property type="entry name" value="GMC_OxRtase_C"/>
</dbReference>
<keyword evidence="3" id="KW-0732">Signal</keyword>
<feature type="binding site" evidence="2">
    <location>
        <position position="265"/>
    </location>
    <ligand>
        <name>FAD</name>
        <dbReference type="ChEBI" id="CHEBI:57692"/>
    </ligand>
</feature>
<reference evidence="6 7" key="1">
    <citation type="submission" date="2015-07" db="EMBL/GenBank/DDBJ databases">
        <title>Comparative genomics of the Sigatoka disease complex on banana suggests a link between parallel evolutionary changes in Pseudocercospora fijiensis and Pseudocercospora eumusae and increased virulence on the banana host.</title>
        <authorList>
            <person name="Chang T.-C."/>
            <person name="Salvucci A."/>
            <person name="Crous P.W."/>
            <person name="Stergiopoulos I."/>
        </authorList>
    </citation>
    <scope>NUCLEOTIDE SEQUENCE [LARGE SCALE GENOMIC DNA]</scope>
    <source>
        <strain evidence="6 7">CBS 116634</strain>
    </source>
</reference>
<dbReference type="AlphaFoldDB" id="A0A139IAP4"/>
<dbReference type="Pfam" id="PF00732">
    <property type="entry name" value="GMC_oxred_N"/>
    <property type="match status" value="1"/>
</dbReference>
<feature type="domain" description="Glucose-methanol-choline oxidoreductase C-terminal" evidence="5">
    <location>
        <begin position="465"/>
        <end position="608"/>
    </location>
</feature>
<dbReference type="GO" id="GO:0050660">
    <property type="term" value="F:flavin adenine dinucleotide binding"/>
    <property type="evidence" value="ECO:0007669"/>
    <property type="project" value="InterPro"/>
</dbReference>
<sequence length="619" mass="66076">MRNIAGIIVAAAAAAVAAAPVIEERQNDLVFDYIVVGSGAGGGPLASRLARAGQSVLLIESGDDQGTNYNYTVPGFQAAVTQDPQIAWDIYVNHYQDHTRARRDPKYVEGKGILYPRAGTLGGCVSHNALIWITPHASDWDNIATITGDSSWSSANMQKYLAKVYEWQPTGPTDPGILLKDTMLVQHLAGGAAVMGVGPDPLAAVTGLGQTLLIDPNNTPGRDSLEGFYQIPLIQRGGQRVSVRDFIVNTKDSGFPLTIRTNCHVTKINFNTTESTPRAVGVEFLDGKHLYKASPLSGASGTPGTATARKEVIMAGGSYNTVQTLKLSGVGPASELNKFGIKVVKDVPGLGKNMQDRYEIPVNARHPNDFSILDGCTFDAKPQDKCYTQWQNNPSVLGLRGAYGSDGLAAAMAVNSESADDKNIDLFIFGGPVNFTGYFPRWGDAAVASHKVFSWYTLKAHTRNKAGTVELQSTNPLDTPIINFNYFDTGTTAGGADQKDVNALVQAIKMSREANQRYSNYAILGGTNFTEERPGAAADTDAALQQFVKDEAWGHHACCTAPIGSASDSNAVLDSKFRVQGIDGLRVVDASVFPAIPGIFIQAPIFMISEKAADTILNG</sequence>
<dbReference type="Gene3D" id="3.30.560.10">
    <property type="entry name" value="Glucose Oxidase, domain 3"/>
    <property type="match status" value="1"/>
</dbReference>
<dbReference type="PANTHER" id="PTHR11552:SF100">
    <property type="entry name" value="DEHYDROGENASE, PUTATIVE (AFU_ORTHOLOGUE AFUA_5G00630)-RELATED"/>
    <property type="match status" value="1"/>
</dbReference>
<dbReference type="SUPFAM" id="SSF51905">
    <property type="entry name" value="FAD/NAD(P)-binding domain"/>
    <property type="match status" value="1"/>
</dbReference>
<evidence type="ECO:0000259" key="4">
    <source>
        <dbReference type="Pfam" id="PF00732"/>
    </source>
</evidence>
<keyword evidence="7" id="KW-1185">Reference proteome</keyword>
<feature type="chain" id="PRO_5007297325" description="Glucose-methanol-choline oxidoreductase N-terminal domain-containing protein" evidence="3">
    <location>
        <begin position="19"/>
        <end position="619"/>
    </location>
</feature>
<dbReference type="PIRSF" id="PIRSF000137">
    <property type="entry name" value="Alcohol_oxidase"/>
    <property type="match status" value="1"/>
</dbReference>